<accession>A0A1H6XEY5</accession>
<dbReference type="AlphaFoldDB" id="A0A1H6XEY5"/>
<evidence type="ECO:0000313" key="2">
    <source>
        <dbReference type="Proteomes" id="UP000199250"/>
    </source>
</evidence>
<sequence>MSKPSAHLTTHAKVQLTIEISNVGSWGPGCDLAQVYRQAGEAAVSRVLRALDLRDVRVIGAPTVKAITTDMEQTK</sequence>
<name>A0A1H6XEY5_9GAMM</name>
<proteinExistence type="predicted"/>
<dbReference type="RefSeq" id="WP_090733557.1">
    <property type="nucleotide sequence ID" value="NZ_FNYQ01000064.1"/>
</dbReference>
<reference evidence="1 2" key="1">
    <citation type="submission" date="2016-10" db="EMBL/GenBank/DDBJ databases">
        <authorList>
            <person name="de Groot N.N."/>
        </authorList>
    </citation>
    <scope>NUCLEOTIDE SEQUENCE [LARGE SCALE GENOMIC DNA]</scope>
    <source>
        <strain evidence="1 2">DSM 373</strain>
    </source>
</reference>
<organism evidence="1 2">
    <name type="scientific">Azotobacter beijerinckii</name>
    <dbReference type="NCBI Taxonomy" id="170623"/>
    <lineage>
        <taxon>Bacteria</taxon>
        <taxon>Pseudomonadati</taxon>
        <taxon>Pseudomonadota</taxon>
        <taxon>Gammaproteobacteria</taxon>
        <taxon>Pseudomonadales</taxon>
        <taxon>Pseudomonadaceae</taxon>
        <taxon>Azotobacter</taxon>
    </lineage>
</organism>
<dbReference type="EMBL" id="FNYQ01000064">
    <property type="protein sequence ID" value="SEJ23422.1"/>
    <property type="molecule type" value="Genomic_DNA"/>
</dbReference>
<gene>
    <name evidence="1" type="ORF">SAMN04244572_03210</name>
</gene>
<dbReference type="Proteomes" id="UP000199250">
    <property type="component" value="Unassembled WGS sequence"/>
</dbReference>
<dbReference type="OrthoDB" id="6984264at2"/>
<protein>
    <submittedName>
        <fullName evidence="1">Uncharacterized protein</fullName>
    </submittedName>
</protein>
<evidence type="ECO:0000313" key="1">
    <source>
        <dbReference type="EMBL" id="SEJ23422.1"/>
    </source>
</evidence>